<evidence type="ECO:0000313" key="2">
    <source>
        <dbReference type="Proteomes" id="UP001059605"/>
    </source>
</evidence>
<protein>
    <submittedName>
        <fullName evidence="1">Internal virion protein A</fullName>
    </submittedName>
</protein>
<sequence length="137" mass="16111">MKLRIATERHLKEFNPSQQDLDEAKAYGIQPAFPPASECIMIEHFGHAMAIGGNDGDQCWFVTSKFLKRITVQSRIQFRKLIIEHRDRLLQTYPVLWNFVWVGNTDHIRFLKTIGAVFHDEFSDESKQFQLFTIKRK</sequence>
<evidence type="ECO:0000313" key="1">
    <source>
        <dbReference type="EMBL" id="UTQ80031.1"/>
    </source>
</evidence>
<dbReference type="InterPro" id="IPR020335">
    <property type="entry name" value="Phage_T7_Gp13"/>
</dbReference>
<organism evidence="1 2">
    <name type="scientific">Erwinia phage Stepyanka</name>
    <dbReference type="NCBI Taxonomy" id="2961688"/>
    <lineage>
        <taxon>Viruses</taxon>
        <taxon>Duplodnaviria</taxon>
        <taxon>Heunggongvirae</taxon>
        <taxon>Uroviricota</taxon>
        <taxon>Caudoviricetes</taxon>
        <taxon>Autographivirales</taxon>
        <taxon>Autotranscriptaviridae</taxon>
        <taxon>Studiervirinae</taxon>
        <taxon>Elunavirus</taxon>
        <taxon>Elunavirus stepyanka</taxon>
    </lineage>
</organism>
<proteinExistence type="predicted"/>
<gene>
    <name evidence="1" type="ORF">14Stepyanka_00012</name>
</gene>
<keyword evidence="2" id="KW-1185">Reference proteome</keyword>
<name>A0A9E7T371_9CAUD</name>
<dbReference type="EMBL" id="ON715521">
    <property type="protein sequence ID" value="UTQ80031.1"/>
    <property type="molecule type" value="Genomic_DNA"/>
</dbReference>
<dbReference type="Proteomes" id="UP001059605">
    <property type="component" value="Genome"/>
</dbReference>
<accession>A0A9E7T371</accession>
<reference evidence="1" key="1">
    <citation type="submission" date="2022-06" db="EMBL/GenBank/DDBJ databases">
        <title>Characterization of Erwinia amylovora bacteriophages.</title>
        <authorList>
            <person name="Besarab N.V."/>
            <person name="Letarov A.V."/>
            <person name="Babenko V.V."/>
            <person name="Kulikov E.E."/>
            <person name="Belalov I.S."/>
            <person name="Lagonenko A.L."/>
        </authorList>
    </citation>
    <scope>NUCLEOTIDE SEQUENCE</scope>
</reference>
<dbReference type="Pfam" id="PF11090">
    <property type="entry name" value="Phage_T7_Gp13"/>
    <property type="match status" value="1"/>
</dbReference>